<dbReference type="Proteomes" id="UP001205612">
    <property type="component" value="Unassembled WGS sequence"/>
</dbReference>
<evidence type="ECO:0000256" key="2">
    <source>
        <dbReference type="RuleBase" id="RU003749"/>
    </source>
</evidence>
<keyword evidence="5" id="KW-1185">Reference proteome</keyword>
<dbReference type="Pfam" id="PF01740">
    <property type="entry name" value="STAS"/>
    <property type="match status" value="1"/>
</dbReference>
<dbReference type="EMBL" id="JANUGP010000015">
    <property type="protein sequence ID" value="MCS0603587.1"/>
    <property type="molecule type" value="Genomic_DNA"/>
</dbReference>
<evidence type="ECO:0000313" key="5">
    <source>
        <dbReference type="Proteomes" id="UP001205612"/>
    </source>
</evidence>
<dbReference type="NCBIfam" id="TIGR00377">
    <property type="entry name" value="ant_ant_sig"/>
    <property type="match status" value="1"/>
</dbReference>
<dbReference type="PROSITE" id="PS50801">
    <property type="entry name" value="STAS"/>
    <property type="match status" value="1"/>
</dbReference>
<name>A0ABT2B586_9ACTN</name>
<dbReference type="RefSeq" id="WP_258780065.1">
    <property type="nucleotide sequence ID" value="NZ_JANUGP010000015.1"/>
</dbReference>
<comment type="caution">
    <text evidence="4">The sequence shown here is derived from an EMBL/GenBank/DDBJ whole genome shotgun (WGS) entry which is preliminary data.</text>
</comment>
<dbReference type="InterPro" id="IPR003658">
    <property type="entry name" value="Anti-sigma_ant"/>
</dbReference>
<dbReference type="PANTHER" id="PTHR33495:SF2">
    <property type="entry name" value="ANTI-SIGMA FACTOR ANTAGONIST TM_1081-RELATED"/>
    <property type="match status" value="1"/>
</dbReference>
<dbReference type="PANTHER" id="PTHR33495">
    <property type="entry name" value="ANTI-SIGMA FACTOR ANTAGONIST TM_1081-RELATED-RELATED"/>
    <property type="match status" value="1"/>
</dbReference>
<dbReference type="CDD" id="cd07043">
    <property type="entry name" value="STAS_anti-anti-sigma_factors"/>
    <property type="match status" value="1"/>
</dbReference>
<feature type="domain" description="STAS" evidence="3">
    <location>
        <begin position="18"/>
        <end position="125"/>
    </location>
</feature>
<sequence>MTDGSKTGAEDSAMAGPLLVASAVSGGVRVLTVSGEIDHHTGGTLREALGASGTAHPRVVADLRRVSFMDSSGINILISAHRSLTEAGGWLRLAAPSAPVLRTVQIVGLDAVIDCHPTVDQALDR</sequence>
<comment type="similarity">
    <text evidence="1 2">Belongs to the anti-sigma-factor antagonist family.</text>
</comment>
<accession>A0ABT2B586</accession>
<dbReference type="Gene3D" id="3.30.750.24">
    <property type="entry name" value="STAS domain"/>
    <property type="match status" value="1"/>
</dbReference>
<dbReference type="SUPFAM" id="SSF52091">
    <property type="entry name" value="SpoIIaa-like"/>
    <property type="match status" value="1"/>
</dbReference>
<proteinExistence type="inferred from homology"/>
<evidence type="ECO:0000313" key="4">
    <source>
        <dbReference type="EMBL" id="MCS0603587.1"/>
    </source>
</evidence>
<evidence type="ECO:0000256" key="1">
    <source>
        <dbReference type="ARBA" id="ARBA00009013"/>
    </source>
</evidence>
<dbReference type="InterPro" id="IPR002645">
    <property type="entry name" value="STAS_dom"/>
</dbReference>
<organism evidence="4 5">
    <name type="scientific">Streptomyces pyxinicus</name>
    <dbReference type="NCBI Taxonomy" id="2970331"/>
    <lineage>
        <taxon>Bacteria</taxon>
        <taxon>Bacillati</taxon>
        <taxon>Actinomycetota</taxon>
        <taxon>Actinomycetes</taxon>
        <taxon>Kitasatosporales</taxon>
        <taxon>Streptomycetaceae</taxon>
        <taxon>Streptomyces</taxon>
    </lineage>
</organism>
<protein>
    <recommendedName>
        <fullName evidence="2">Anti-sigma factor antagonist</fullName>
    </recommendedName>
</protein>
<gene>
    <name evidence="4" type="ORF">NX794_20560</name>
</gene>
<evidence type="ECO:0000259" key="3">
    <source>
        <dbReference type="PROSITE" id="PS50801"/>
    </source>
</evidence>
<dbReference type="InterPro" id="IPR036513">
    <property type="entry name" value="STAS_dom_sf"/>
</dbReference>
<reference evidence="4 5" key="1">
    <citation type="submission" date="2022-08" db="EMBL/GenBank/DDBJ databases">
        <authorList>
            <person name="Somphong A."/>
            <person name="Phongsopitanun W."/>
        </authorList>
    </citation>
    <scope>NUCLEOTIDE SEQUENCE [LARGE SCALE GENOMIC DNA]</scope>
    <source>
        <strain evidence="4 5">LP11</strain>
    </source>
</reference>